<dbReference type="PRINTS" id="PR00507">
    <property type="entry name" value="N12N6MTFRASE"/>
</dbReference>
<dbReference type="GO" id="GO:0004519">
    <property type="term" value="F:endonuclease activity"/>
    <property type="evidence" value="ECO:0007669"/>
    <property type="project" value="UniProtKB-KW"/>
</dbReference>
<protein>
    <recommendedName>
        <fullName evidence="2">site-specific DNA-methyltransferase (adenine-specific)</fullName>
        <ecNumber evidence="2">2.1.1.72</ecNumber>
    </recommendedName>
</protein>
<evidence type="ECO:0000313" key="10">
    <source>
        <dbReference type="Proteomes" id="UP000054172"/>
    </source>
</evidence>
<accession>A0A0Q4BB67</accession>
<dbReference type="GO" id="GO:0008170">
    <property type="term" value="F:N-methyltransferase activity"/>
    <property type="evidence" value="ECO:0007669"/>
    <property type="project" value="InterPro"/>
</dbReference>
<dbReference type="GO" id="GO:0009307">
    <property type="term" value="P:DNA restriction-modification system"/>
    <property type="evidence" value="ECO:0007669"/>
    <property type="project" value="UniProtKB-KW"/>
</dbReference>
<keyword evidence="6" id="KW-0680">Restriction system</keyword>
<keyword evidence="3" id="KW-0489">Methyltransferase</keyword>
<organism evidence="9 10">
    <name type="scientific">Candidatus [Bacteroides] periocalifornicus</name>
    <dbReference type="NCBI Taxonomy" id="1702214"/>
    <lineage>
        <taxon>Bacteria</taxon>
        <taxon>Pseudomonadati</taxon>
        <taxon>Bacteroidota</taxon>
    </lineage>
</organism>
<keyword evidence="9" id="KW-0540">Nuclease</keyword>
<dbReference type="Gene3D" id="3.40.50.150">
    <property type="entry name" value="Vaccinia Virus protein VP39"/>
    <property type="match status" value="1"/>
</dbReference>
<dbReference type="PATRIC" id="fig|1702214.3.peg.796"/>
<comment type="catalytic activity">
    <reaction evidence="7">
        <text>a 2'-deoxyadenosine in DNA + S-adenosyl-L-methionine = an N(6)-methyl-2'-deoxyadenosine in DNA + S-adenosyl-L-homocysteine + H(+)</text>
        <dbReference type="Rhea" id="RHEA:15197"/>
        <dbReference type="Rhea" id="RHEA-COMP:12418"/>
        <dbReference type="Rhea" id="RHEA-COMP:12419"/>
        <dbReference type="ChEBI" id="CHEBI:15378"/>
        <dbReference type="ChEBI" id="CHEBI:57856"/>
        <dbReference type="ChEBI" id="CHEBI:59789"/>
        <dbReference type="ChEBI" id="CHEBI:90615"/>
        <dbReference type="ChEBI" id="CHEBI:90616"/>
        <dbReference type="EC" id="2.1.1.72"/>
    </reaction>
</comment>
<evidence type="ECO:0000259" key="8">
    <source>
        <dbReference type="Pfam" id="PF02384"/>
    </source>
</evidence>
<proteinExistence type="inferred from homology"/>
<reference evidence="9" key="1">
    <citation type="submission" date="2015-08" db="EMBL/GenBank/DDBJ databases">
        <title>Candidatus Bacteriodes Periocalifornicus.</title>
        <authorList>
            <person name="McLean J.S."/>
            <person name="Kelley S."/>
        </authorList>
    </citation>
    <scope>NUCLEOTIDE SEQUENCE [LARGE SCALE GENOMIC DNA]</scope>
    <source>
        <strain evidence="9">12B</strain>
    </source>
</reference>
<evidence type="ECO:0000256" key="3">
    <source>
        <dbReference type="ARBA" id="ARBA00022603"/>
    </source>
</evidence>
<comment type="caution">
    <text evidence="9">The sequence shown here is derived from an EMBL/GenBank/DDBJ whole genome shotgun (WGS) entry which is preliminary data.</text>
</comment>
<dbReference type="InterPro" id="IPR029063">
    <property type="entry name" value="SAM-dependent_MTases_sf"/>
</dbReference>
<keyword evidence="4" id="KW-0808">Transferase</keyword>
<feature type="domain" description="DNA methylase adenine-specific" evidence="8">
    <location>
        <begin position="305"/>
        <end position="589"/>
    </location>
</feature>
<dbReference type="GO" id="GO:0032259">
    <property type="term" value="P:methylation"/>
    <property type="evidence" value="ECO:0007669"/>
    <property type="project" value="UniProtKB-KW"/>
</dbReference>
<gene>
    <name evidence="9" type="ORF">AL399_00740</name>
</gene>
<name>A0A0Q4BB67_9BACT</name>
<evidence type="ECO:0000256" key="7">
    <source>
        <dbReference type="ARBA" id="ARBA00047942"/>
    </source>
</evidence>
<dbReference type="AlphaFoldDB" id="A0A0Q4BB67"/>
<evidence type="ECO:0000256" key="6">
    <source>
        <dbReference type="ARBA" id="ARBA00022747"/>
    </source>
</evidence>
<sequence length="648" mass="72605">MARREIDTDFWVKSMLGEAGIALTAQGGGTKEIEAALQTASKAGTGRAGYPEFCGTVKGEYLIVIEDKADLDRHLERDDRGLIDQAIPAVQDYAVNGALFYALHLAKHTGYRKIFALGISGSEKRHRITPLFVNERGEYKELAELSTLISFAEANIDAYYTHEVLGVETPVEKETAQILREAQALHEDLRSYGSIQDKDKPLIVSGILLALQEIETKTFSIEMLSGDQVGKTDGQKLYDAIDANLRRARVSPQTKLDLVLNQFSVIRDTKVINEVHPALGKTPLRHYTEFLYKSIYQSLRYGHSAEDYLGRFYGEFMSYSGGDGQSLGIVLTPRHITELFCQLVDIKPTDRVLDPCCGTGGFLIAAMHRMLQQANTEGERRAIRQNNLHGIESQSYMFTIATTNMILRGDGKSNLDNEDFLKCRPEQLQLKGCNVGMMNPPYSQGTKQTPNLYEINFTEHLLNSITKGGRVVVIIPQSALTGKTREEQAVKESILKHHTLEGVITLNKNTFYGVGTSPCIAVFTAGIPHDFEHQECKFINFEDDGYRVAKHVGLLETSAARDRLQLLLDVWHNRVTEYESRFCVKTTIEAKDEWLHAFYYFDDSIPSAEAFTQTMADYLSFQFTMLTHGRGYLFDNAESADGKPEGDP</sequence>
<keyword evidence="9" id="KW-0378">Hydrolase</keyword>
<dbReference type="InterPro" id="IPR003356">
    <property type="entry name" value="DNA_methylase_A-5"/>
</dbReference>
<dbReference type="REBASE" id="134573">
    <property type="entry name" value="Bpe128ORF740P"/>
</dbReference>
<dbReference type="InterPro" id="IPR051537">
    <property type="entry name" value="DNA_Adenine_Mtase"/>
</dbReference>
<evidence type="ECO:0000256" key="4">
    <source>
        <dbReference type="ARBA" id="ARBA00022679"/>
    </source>
</evidence>
<dbReference type="Proteomes" id="UP000054172">
    <property type="component" value="Unassembled WGS sequence"/>
</dbReference>
<dbReference type="SUPFAM" id="SSF53335">
    <property type="entry name" value="S-adenosyl-L-methionine-dependent methyltransferases"/>
    <property type="match status" value="1"/>
</dbReference>
<dbReference type="GO" id="GO:0009007">
    <property type="term" value="F:site-specific DNA-methyltransferase (adenine-specific) activity"/>
    <property type="evidence" value="ECO:0007669"/>
    <property type="project" value="UniProtKB-EC"/>
</dbReference>
<evidence type="ECO:0000256" key="1">
    <source>
        <dbReference type="ARBA" id="ARBA00006594"/>
    </source>
</evidence>
<dbReference type="GO" id="GO:0003677">
    <property type="term" value="F:DNA binding"/>
    <property type="evidence" value="ECO:0007669"/>
    <property type="project" value="InterPro"/>
</dbReference>
<dbReference type="EC" id="2.1.1.72" evidence="2"/>
<dbReference type="PANTHER" id="PTHR42933">
    <property type="entry name" value="SLR6095 PROTEIN"/>
    <property type="match status" value="1"/>
</dbReference>
<evidence type="ECO:0000256" key="5">
    <source>
        <dbReference type="ARBA" id="ARBA00022691"/>
    </source>
</evidence>
<dbReference type="STRING" id="1702214.AL399_00740"/>
<keyword evidence="9" id="KW-0255">Endonuclease</keyword>
<keyword evidence="5" id="KW-0949">S-adenosyl-L-methionine</keyword>
<dbReference type="PANTHER" id="PTHR42933:SF3">
    <property type="entry name" value="TYPE I RESTRICTION ENZYME MJAVIII METHYLASE SUBUNIT"/>
    <property type="match status" value="1"/>
</dbReference>
<evidence type="ECO:0000313" key="9">
    <source>
        <dbReference type="EMBL" id="KQM09606.1"/>
    </source>
</evidence>
<comment type="similarity">
    <text evidence="1">Belongs to the N(4)/N(6)-methyltransferase family.</text>
</comment>
<dbReference type="EMBL" id="LIIK01000002">
    <property type="protein sequence ID" value="KQM09606.1"/>
    <property type="molecule type" value="Genomic_DNA"/>
</dbReference>
<dbReference type="Pfam" id="PF02384">
    <property type="entry name" value="N6_Mtase"/>
    <property type="match status" value="1"/>
</dbReference>
<evidence type="ECO:0000256" key="2">
    <source>
        <dbReference type="ARBA" id="ARBA00011900"/>
    </source>
</evidence>
<keyword evidence="10" id="KW-1185">Reference proteome</keyword>